<proteinExistence type="predicted"/>
<name>A0ABX5SLZ7_9LACO</name>
<evidence type="ECO:0000313" key="1">
    <source>
        <dbReference type="EMBL" id="QBR48417.1"/>
    </source>
</evidence>
<organism evidence="1 2">
    <name type="scientific">Leuconostoc kimchii</name>
    <dbReference type="NCBI Taxonomy" id="136609"/>
    <lineage>
        <taxon>Bacteria</taxon>
        <taxon>Bacillati</taxon>
        <taxon>Bacillota</taxon>
        <taxon>Bacilli</taxon>
        <taxon>Lactobacillales</taxon>
        <taxon>Lactobacillaceae</taxon>
        <taxon>Leuconostoc</taxon>
    </lineage>
</organism>
<reference evidence="1 2" key="1">
    <citation type="submission" date="2019-03" db="EMBL/GenBank/DDBJ databases">
        <title>Complete Genome Sequence of Leuconostoc kimchii strain NKJ218 Isolated from Homemade Kimchi.</title>
        <authorList>
            <person name="Jung J.Y."/>
            <person name="Jin H.M."/>
            <person name="Jung J.-W."/>
            <person name="Lee S.-Y."/>
            <person name="Ryu B.-G."/>
            <person name="Han S.-S."/>
            <person name="Kang H.K."/>
            <person name="Choi H.W."/>
            <person name="Chung E.J."/>
            <person name="Choi K.-M."/>
        </authorList>
    </citation>
    <scope>NUCLEOTIDE SEQUENCE [LARGE SCALE GENOMIC DNA]</scope>
    <source>
        <strain evidence="1 2">NKJ218</strain>
    </source>
</reference>
<dbReference type="Proteomes" id="UP000295756">
    <property type="component" value="Chromosome"/>
</dbReference>
<evidence type="ECO:0000313" key="2">
    <source>
        <dbReference type="Proteomes" id="UP000295756"/>
    </source>
</evidence>
<protein>
    <submittedName>
        <fullName evidence="1">Uncharacterized protein</fullName>
    </submittedName>
</protein>
<gene>
    <name evidence="1" type="ORF">EW139_00545</name>
</gene>
<dbReference type="EMBL" id="CP037939">
    <property type="protein sequence ID" value="QBR48417.1"/>
    <property type="molecule type" value="Genomic_DNA"/>
</dbReference>
<accession>A0ABX5SLZ7</accession>
<sequence length="97" mass="11054">MAFSVDLSKASADSTSTIVTAPFPVTQSLIQMSEGGSATYGRWEYKYTAQPYALFYNSARDQWKMVQVTSYTQHTVNVMIDGYQKTYDRWLRGQYAP</sequence>
<keyword evidence="2" id="KW-1185">Reference proteome</keyword>